<dbReference type="AlphaFoldDB" id="A0A2B4RUF3"/>
<feature type="domain" description="Integrase catalytic" evidence="1">
    <location>
        <begin position="190"/>
        <end position="345"/>
    </location>
</feature>
<reference evidence="3" key="1">
    <citation type="journal article" date="2017" name="bioRxiv">
        <title>Comparative analysis of the genomes of Stylophora pistillata and Acropora digitifera provides evidence for extensive differences between species of corals.</title>
        <authorList>
            <person name="Voolstra C.R."/>
            <person name="Li Y."/>
            <person name="Liew Y.J."/>
            <person name="Baumgarten S."/>
            <person name="Zoccola D."/>
            <person name="Flot J.-F."/>
            <person name="Tambutte S."/>
            <person name="Allemand D."/>
            <person name="Aranda M."/>
        </authorList>
    </citation>
    <scope>NUCLEOTIDE SEQUENCE [LARGE SCALE GENOMIC DNA]</scope>
</reference>
<dbReference type="Gene3D" id="3.30.420.10">
    <property type="entry name" value="Ribonuclease H-like superfamily/Ribonuclease H"/>
    <property type="match status" value="1"/>
</dbReference>
<dbReference type="PROSITE" id="PS50994">
    <property type="entry name" value="INTEGRASE"/>
    <property type="match status" value="1"/>
</dbReference>
<organism evidence="2 3">
    <name type="scientific">Stylophora pistillata</name>
    <name type="common">Smooth cauliflower coral</name>
    <dbReference type="NCBI Taxonomy" id="50429"/>
    <lineage>
        <taxon>Eukaryota</taxon>
        <taxon>Metazoa</taxon>
        <taxon>Cnidaria</taxon>
        <taxon>Anthozoa</taxon>
        <taxon>Hexacorallia</taxon>
        <taxon>Scleractinia</taxon>
        <taxon>Astrocoeniina</taxon>
        <taxon>Pocilloporidae</taxon>
        <taxon>Stylophora</taxon>
    </lineage>
</organism>
<dbReference type="InterPro" id="IPR012337">
    <property type="entry name" value="RNaseH-like_sf"/>
</dbReference>
<accession>A0A2B4RUF3</accession>
<dbReference type="PANTHER" id="PTHR37984">
    <property type="entry name" value="PROTEIN CBG26694"/>
    <property type="match status" value="1"/>
</dbReference>
<dbReference type="Proteomes" id="UP000225706">
    <property type="component" value="Unassembled WGS sequence"/>
</dbReference>
<dbReference type="FunFam" id="3.30.420.10:FF:000063">
    <property type="entry name" value="Retrovirus-related Pol polyprotein from transposon 297-like Protein"/>
    <property type="match status" value="1"/>
</dbReference>
<gene>
    <name evidence="2" type="primary">K02A2.6</name>
    <name evidence="2" type="ORF">AWC38_SpisGene15126</name>
</gene>
<dbReference type="InterPro" id="IPR001584">
    <property type="entry name" value="Integrase_cat-core"/>
</dbReference>
<evidence type="ECO:0000313" key="2">
    <source>
        <dbReference type="EMBL" id="PFX20423.1"/>
    </source>
</evidence>
<dbReference type="InterPro" id="IPR036397">
    <property type="entry name" value="RNaseH_sf"/>
</dbReference>
<dbReference type="EMBL" id="LSMT01000318">
    <property type="protein sequence ID" value="PFX20423.1"/>
    <property type="molecule type" value="Genomic_DNA"/>
</dbReference>
<protein>
    <submittedName>
        <fullName evidence="2">Uncharacterized protein K02A2.6</fullName>
    </submittedName>
</protein>
<dbReference type="GO" id="GO:0003676">
    <property type="term" value="F:nucleic acid binding"/>
    <property type="evidence" value="ECO:0007669"/>
    <property type="project" value="InterPro"/>
</dbReference>
<dbReference type="PANTHER" id="PTHR37984:SF8">
    <property type="entry name" value="CCHC-TYPE DOMAIN-CONTAINING PROTEIN"/>
    <property type="match status" value="1"/>
</dbReference>
<dbReference type="Gene3D" id="1.10.340.70">
    <property type="match status" value="1"/>
</dbReference>
<dbReference type="OrthoDB" id="5966261at2759"/>
<comment type="caution">
    <text evidence="2">The sequence shown here is derived from an EMBL/GenBank/DDBJ whole genome shotgun (WGS) entry which is preliminary data.</text>
</comment>
<dbReference type="FunFam" id="1.10.340.70:FF:000004">
    <property type="entry name" value="Retrovirus-related Pol polyprotein from transposon 297-like Protein"/>
    <property type="match status" value="1"/>
</dbReference>
<proteinExistence type="predicted"/>
<dbReference type="InterPro" id="IPR041588">
    <property type="entry name" value="Integrase_H2C2"/>
</dbReference>
<evidence type="ECO:0000259" key="1">
    <source>
        <dbReference type="PROSITE" id="PS50994"/>
    </source>
</evidence>
<sequence>MLLRLQTYNLDDQYKPGSQMYIADHLSRAYLPNQEEQDEEFQVFALEVEALNPFDSLAVSSERLAQLQKATEQDLVLQTVKSTVVIGWPEERGETPIQMRKYWTCREDISLHNRILFKSQRLIIPKALRPEIISRSHASHLGIEACLRKARDVVFWPGMNSEIKEAIAKCSLCAEFQARNPKEPMQTLKVPDRPWSRLAVDMFTLQRKEYIFLVDYYSDFVEVQELSDTTSPTIIQFLKEQFSRHGISDVLVSDNGQQRTSHEFRKFAIEWEFKHVTSSPHHHKSNGKAESAVKITKSLLNKDPWLALLEYTNTPVETIGSSPAQRLMSRRTKTLMPTASTLLRPRVVEGVEGQIKLKRQRAKSYHDQTAKSLPPLEMGQEVREAPLQRGKSCQAGTLVKQLTGSYDIETFCNDIETCSYDIETCSCDIQTCSYDIETCSYDIQTGNYDIETCSYDIQTCSYDIQTGSYDIETFCYDNQTCSYDLQTGSYDIETCSYDIQTGSHDIETLCYDIQTGSHDIETLCYDIQTCSYDIETCSYDIQTCSYDIQTCSYDIQTCSYDIQTYSYDIQTRSYDIETYSYDIETFCYDIY</sequence>
<dbReference type="InterPro" id="IPR050951">
    <property type="entry name" value="Retrovirus_Pol_polyprotein"/>
</dbReference>
<keyword evidence="3" id="KW-1185">Reference proteome</keyword>
<name>A0A2B4RUF3_STYPI</name>
<dbReference type="SUPFAM" id="SSF53098">
    <property type="entry name" value="Ribonuclease H-like"/>
    <property type="match status" value="1"/>
</dbReference>
<dbReference type="Pfam" id="PF17921">
    <property type="entry name" value="Integrase_H2C2"/>
    <property type="match status" value="1"/>
</dbReference>
<dbReference type="Pfam" id="PF00665">
    <property type="entry name" value="rve"/>
    <property type="match status" value="1"/>
</dbReference>
<evidence type="ECO:0000313" key="3">
    <source>
        <dbReference type="Proteomes" id="UP000225706"/>
    </source>
</evidence>
<dbReference type="GO" id="GO:0015074">
    <property type="term" value="P:DNA integration"/>
    <property type="evidence" value="ECO:0007669"/>
    <property type="project" value="InterPro"/>
</dbReference>